<accession>A0A1V2UIY7</accession>
<evidence type="ECO:0000313" key="2">
    <source>
        <dbReference type="EMBL" id="NMP59527.1"/>
    </source>
</evidence>
<reference evidence="3 4" key="1">
    <citation type="submission" date="2016-12" db="EMBL/GenBank/DDBJ databases">
        <authorList>
            <person name="Song W.-J."/>
            <person name="Kurnit D.M."/>
        </authorList>
    </citation>
    <scope>NUCLEOTIDE SEQUENCE [LARGE SCALE GENOMIC DNA]</scope>
    <source>
        <strain evidence="3 4">CGB1038-1_S1</strain>
    </source>
</reference>
<gene>
    <name evidence="3" type="ORF">BTN92_07745</name>
    <name evidence="2" type="ORF">HI921_13840</name>
</gene>
<protein>
    <submittedName>
        <fullName evidence="3">Uncharacterized protein</fullName>
    </submittedName>
</protein>
<feature type="signal peptide" evidence="1">
    <location>
        <begin position="1"/>
        <end position="21"/>
    </location>
</feature>
<sequence length="228" mass="26201">MIKKLSVSLASVGLFSAFAFGAVSTFADTSQGTEQVGEEVETKEELLKMLQEEYGTEDRFYLEFEDDEYKEEINPVTGMARTTNKKTGETEEYEAFGEFELFTKEEFLKSLQEEYGTEDKFFLEYEDDQTKEEINPITGMARITDKEKGTIEEYDAFKALETVTNDKLLQTLQEEYGTENRFYLVYEDEEIKEEINPVTGMSRLTDKESGEVDELSLIEETEVAGSKE</sequence>
<dbReference type="Proteomes" id="UP000557857">
    <property type="component" value="Unassembled WGS sequence"/>
</dbReference>
<evidence type="ECO:0000256" key="1">
    <source>
        <dbReference type="SAM" id="SignalP"/>
    </source>
</evidence>
<keyword evidence="1" id="KW-0732">Signal</keyword>
<proteinExistence type="predicted"/>
<reference evidence="2 5" key="2">
    <citation type="submission" date="2020-04" db="EMBL/GenBank/DDBJ databases">
        <authorList>
            <person name="Abaymova A."/>
            <person name="Teymurazov M."/>
            <person name="Tazyna O."/>
            <person name="Chatushin Y."/>
            <person name="Svetoch E."/>
            <person name="Pereligyn V."/>
            <person name="Pohylenko V."/>
            <person name="Platonov M."/>
            <person name="Kartsev N."/>
            <person name="Skryabin Y."/>
            <person name="Sizova A."/>
            <person name="Solomentsev V."/>
            <person name="Kislichkina A."/>
            <person name="Bogun A."/>
        </authorList>
    </citation>
    <scope>NUCLEOTIDE SEQUENCE [LARGE SCALE GENOMIC DNA]</scope>
    <source>
        <strain evidence="2">SCPM-O-B-8398</strain>
        <strain evidence="5">SCPM-O-B-8398 (E28)</strain>
    </source>
</reference>
<evidence type="ECO:0000313" key="5">
    <source>
        <dbReference type="Proteomes" id="UP000557857"/>
    </source>
</evidence>
<comment type="caution">
    <text evidence="3">The sequence shown here is derived from an EMBL/GenBank/DDBJ whole genome shotgun (WGS) entry which is preliminary data.</text>
</comment>
<dbReference type="AlphaFoldDB" id="A0A1V2UIY7"/>
<evidence type="ECO:0000313" key="3">
    <source>
        <dbReference type="EMBL" id="ONN43327.1"/>
    </source>
</evidence>
<organism evidence="3 4">
    <name type="scientific">Enterococcus mundtii</name>
    <dbReference type="NCBI Taxonomy" id="53346"/>
    <lineage>
        <taxon>Bacteria</taxon>
        <taxon>Bacillati</taxon>
        <taxon>Bacillota</taxon>
        <taxon>Bacilli</taxon>
        <taxon>Lactobacillales</taxon>
        <taxon>Enterococcaceae</taxon>
        <taxon>Enterococcus</taxon>
    </lineage>
</organism>
<dbReference type="RefSeq" id="WP_062805611.1">
    <property type="nucleotide sequence ID" value="NZ_CABMMO010000006.1"/>
</dbReference>
<dbReference type="EMBL" id="MSTR01000006">
    <property type="protein sequence ID" value="ONN43327.1"/>
    <property type="molecule type" value="Genomic_DNA"/>
</dbReference>
<name>A0A1V2UIY7_ENTMU</name>
<dbReference type="Proteomes" id="UP000189299">
    <property type="component" value="Unassembled WGS sequence"/>
</dbReference>
<dbReference type="EMBL" id="JABCAG010000058">
    <property type="protein sequence ID" value="NMP59527.1"/>
    <property type="molecule type" value="Genomic_DNA"/>
</dbReference>
<feature type="chain" id="PRO_5038220864" evidence="1">
    <location>
        <begin position="22"/>
        <end position="228"/>
    </location>
</feature>
<evidence type="ECO:0000313" key="4">
    <source>
        <dbReference type="Proteomes" id="UP000189299"/>
    </source>
</evidence>